<feature type="coiled-coil region" evidence="1">
    <location>
        <begin position="183"/>
        <end position="228"/>
    </location>
</feature>
<sequence length="354" mass="39741">MNEYMDTLEQNERMLLADIDVLRNQFPQTQDLYREVCVAMFFRYGMTPTANKLYQLVRKGSMSAPAEALNRFWENLRDKSRVTVSHPDLPESLKTAAGDLVATLWSAAQNAAQETLASLKVDVLLQVEQANDKANLAVAARDQAISTFNSMQKELMETHTECDVLKHEITALISTNSSLESQLEDSKNDISVSNAKLDDALRELVLEMEKLRASAKLNEDRLASAERRALLEIDRERTANIRLQKALETARVEYKMKVDVHHAESNAFQSQMANLRQTIGNLEGAIQAASEAREIVNRELIQLKIQISNNTHALAGSAVERDLLLRKLHECELGAAKNAAAIQPTTRAKRRKTE</sequence>
<dbReference type="Proteomes" id="UP000275663">
    <property type="component" value="Chromosome"/>
</dbReference>
<evidence type="ECO:0000259" key="2">
    <source>
        <dbReference type="Pfam" id="PF11740"/>
    </source>
</evidence>
<dbReference type="Pfam" id="PF11740">
    <property type="entry name" value="KfrA_N"/>
    <property type="match status" value="1"/>
</dbReference>
<evidence type="ECO:0000256" key="1">
    <source>
        <dbReference type="SAM" id="Coils"/>
    </source>
</evidence>
<feature type="coiled-coil region" evidence="1">
    <location>
        <begin position="272"/>
        <end position="306"/>
    </location>
</feature>
<gene>
    <name evidence="3" type="ORF">EJN92_19610</name>
</gene>
<evidence type="ECO:0000313" key="4">
    <source>
        <dbReference type="Proteomes" id="UP000275663"/>
    </source>
</evidence>
<dbReference type="GO" id="GO:0003677">
    <property type="term" value="F:DNA binding"/>
    <property type="evidence" value="ECO:0007669"/>
    <property type="project" value="UniProtKB-KW"/>
</dbReference>
<reference evidence="3 4" key="1">
    <citation type="journal article" date="2011" name="Int. J. Syst. Evol. Microbiol.">
        <title>Description of Undibacterium oligocarboniphilum sp. nov., isolated from purified water, and Undibacterium pigrum strain CCUG 49012 as the type strain of Undibacterium parvum sp. nov., and emended descriptions of the genus Undibacterium and the species Undibacterium pigrum.</title>
        <authorList>
            <person name="Eder W."/>
            <person name="Wanner G."/>
            <person name="Ludwig W."/>
            <person name="Busse H.J."/>
            <person name="Ziemke-Kageler F."/>
            <person name="Lang E."/>
        </authorList>
    </citation>
    <scope>NUCLEOTIDE SEQUENCE [LARGE SCALE GENOMIC DNA]</scope>
    <source>
        <strain evidence="3 4">DSM 23061</strain>
    </source>
</reference>
<dbReference type="RefSeq" id="WP_126129376.1">
    <property type="nucleotide sequence ID" value="NZ_CP034464.1"/>
</dbReference>
<organism evidence="3 4">
    <name type="scientific">Undibacterium parvum</name>
    <dbReference type="NCBI Taxonomy" id="401471"/>
    <lineage>
        <taxon>Bacteria</taxon>
        <taxon>Pseudomonadati</taxon>
        <taxon>Pseudomonadota</taxon>
        <taxon>Betaproteobacteria</taxon>
        <taxon>Burkholderiales</taxon>
        <taxon>Oxalobacteraceae</taxon>
        <taxon>Undibacterium</taxon>
    </lineage>
</organism>
<keyword evidence="4" id="KW-1185">Reference proteome</keyword>
<feature type="domain" description="KfrA N-terminal DNA-binding" evidence="2">
    <location>
        <begin position="37"/>
        <end position="148"/>
    </location>
</feature>
<name>A0A3S9HPJ2_9BURK</name>
<proteinExistence type="predicted"/>
<accession>A0A3S9HPJ2</accession>
<dbReference type="EMBL" id="CP034464">
    <property type="protein sequence ID" value="AZP14007.1"/>
    <property type="molecule type" value="Genomic_DNA"/>
</dbReference>
<protein>
    <submittedName>
        <fullName evidence="3">DNA-binding protein</fullName>
    </submittedName>
</protein>
<dbReference type="InterPro" id="IPR021104">
    <property type="entry name" value="KfrA_DNA-bd_N"/>
</dbReference>
<dbReference type="AlphaFoldDB" id="A0A3S9HPJ2"/>
<keyword evidence="3" id="KW-0238">DNA-binding</keyword>
<dbReference type="KEGG" id="upv:EJN92_19610"/>
<keyword evidence="1" id="KW-0175">Coiled coil</keyword>
<evidence type="ECO:0000313" key="3">
    <source>
        <dbReference type="EMBL" id="AZP14007.1"/>
    </source>
</evidence>